<evidence type="ECO:0000256" key="4">
    <source>
        <dbReference type="ARBA" id="ARBA00023163"/>
    </source>
</evidence>
<evidence type="ECO:0000256" key="1">
    <source>
        <dbReference type="ARBA" id="ARBA00004123"/>
    </source>
</evidence>
<keyword evidence="5" id="KW-0539">Nucleus</keyword>
<dbReference type="Proteomes" id="UP000027138">
    <property type="component" value="Unassembled WGS sequence"/>
</dbReference>
<dbReference type="SUPFAM" id="SSF101936">
    <property type="entry name" value="DNA-binding pseudobarrel domain"/>
    <property type="match status" value="2"/>
</dbReference>
<proteinExistence type="predicted"/>
<organism evidence="8 9">
    <name type="scientific">Jatropha curcas</name>
    <name type="common">Barbados nut</name>
    <dbReference type="NCBI Taxonomy" id="180498"/>
    <lineage>
        <taxon>Eukaryota</taxon>
        <taxon>Viridiplantae</taxon>
        <taxon>Streptophyta</taxon>
        <taxon>Embryophyta</taxon>
        <taxon>Tracheophyta</taxon>
        <taxon>Spermatophyta</taxon>
        <taxon>Magnoliopsida</taxon>
        <taxon>eudicotyledons</taxon>
        <taxon>Gunneridae</taxon>
        <taxon>Pentapetalae</taxon>
        <taxon>rosids</taxon>
        <taxon>fabids</taxon>
        <taxon>Malpighiales</taxon>
        <taxon>Euphorbiaceae</taxon>
        <taxon>Crotonoideae</taxon>
        <taxon>Jatropheae</taxon>
        <taxon>Jatropha</taxon>
    </lineage>
</organism>
<protein>
    <recommendedName>
        <fullName evidence="7">TF-B3 domain-containing protein</fullName>
    </recommendedName>
</protein>
<dbReference type="InterPro" id="IPR015300">
    <property type="entry name" value="DNA-bd_pseudobarrel_sf"/>
</dbReference>
<feature type="domain" description="TF-B3" evidence="7">
    <location>
        <begin position="238"/>
        <end position="332"/>
    </location>
</feature>
<dbReference type="PANTHER" id="PTHR31920">
    <property type="entry name" value="B3 DOMAIN-CONTAINING"/>
    <property type="match status" value="1"/>
</dbReference>
<dbReference type="Pfam" id="PF02362">
    <property type="entry name" value="B3"/>
    <property type="match status" value="2"/>
</dbReference>
<reference evidence="8 9" key="1">
    <citation type="journal article" date="2014" name="PLoS ONE">
        <title>Global Analysis of Gene Expression Profiles in Physic Nut (Jatropha curcas L.) Seedlings Exposed to Salt Stress.</title>
        <authorList>
            <person name="Zhang L."/>
            <person name="Zhang C."/>
            <person name="Wu P."/>
            <person name="Chen Y."/>
            <person name="Li M."/>
            <person name="Jiang H."/>
            <person name="Wu G."/>
        </authorList>
    </citation>
    <scope>NUCLEOTIDE SEQUENCE [LARGE SCALE GENOMIC DNA]</scope>
    <source>
        <strain evidence="9">cv. GZQX0401</strain>
        <tissue evidence="8">Young leaves</tissue>
    </source>
</reference>
<evidence type="ECO:0000256" key="6">
    <source>
        <dbReference type="SAM" id="MobiDB-lite"/>
    </source>
</evidence>
<dbReference type="KEGG" id="jcu:105639633"/>
<dbReference type="EMBL" id="KK914593">
    <property type="protein sequence ID" value="KDP31848.1"/>
    <property type="molecule type" value="Genomic_DNA"/>
</dbReference>
<dbReference type="InterPro" id="IPR003340">
    <property type="entry name" value="B3_DNA-bd"/>
</dbReference>
<keyword evidence="2" id="KW-0805">Transcription regulation</keyword>
<evidence type="ECO:0000259" key="7">
    <source>
        <dbReference type="PROSITE" id="PS50863"/>
    </source>
</evidence>
<feature type="region of interest" description="Disordered" evidence="6">
    <location>
        <begin position="171"/>
        <end position="190"/>
    </location>
</feature>
<keyword evidence="9" id="KW-1185">Reference proteome</keyword>
<dbReference type="Gene3D" id="2.40.330.10">
    <property type="entry name" value="DNA-binding pseudobarrel domain"/>
    <property type="match status" value="2"/>
</dbReference>
<dbReference type="AlphaFoldDB" id="A0A067KA42"/>
<evidence type="ECO:0000313" key="8">
    <source>
        <dbReference type="EMBL" id="KDP31848.1"/>
    </source>
</evidence>
<name>A0A067KA42_JATCU</name>
<evidence type="ECO:0000256" key="3">
    <source>
        <dbReference type="ARBA" id="ARBA00023125"/>
    </source>
</evidence>
<feature type="domain" description="TF-B3" evidence="7">
    <location>
        <begin position="6"/>
        <end position="99"/>
    </location>
</feature>
<evidence type="ECO:0000313" key="9">
    <source>
        <dbReference type="Proteomes" id="UP000027138"/>
    </source>
</evidence>
<dbReference type="STRING" id="180498.A0A067KA42"/>
<comment type="subcellular location">
    <subcellularLocation>
        <location evidence="1">Nucleus</location>
    </subcellularLocation>
</comment>
<dbReference type="CDD" id="cd10017">
    <property type="entry name" value="B3_DNA"/>
    <property type="match status" value="2"/>
</dbReference>
<dbReference type="PROSITE" id="PS50863">
    <property type="entry name" value="B3"/>
    <property type="match status" value="2"/>
</dbReference>
<keyword evidence="4" id="KW-0804">Transcription</keyword>
<dbReference type="OrthoDB" id="1688597at2759"/>
<gene>
    <name evidence="8" type="ORF">JCGZ_12309</name>
</gene>
<dbReference type="GO" id="GO:0005634">
    <property type="term" value="C:nucleus"/>
    <property type="evidence" value="ECO:0007669"/>
    <property type="project" value="UniProtKB-SubCell"/>
</dbReference>
<sequence>MENSPHFLKILLGDVIRHGRLEIPEKFLRKYGNGLSSPVTLKVPSGATWQVELLNCDDEVWLEKGWQEFAEYHSLQCGHLLVFKYEQPCHFYVIIFDKSATEIEYPCARICTADRNLDEELKEPKVEENEDNSSVEILNYPSSNLKRGGETLRPCPLSPKKMRTVAANKTTDTAVSNHDSPSSGSTIGNPYSSMRDFGGNFNKGLSKENSFLKAIRGSCPRTSKAHEAANKYISKYPSFKSVVNVECLRRCTVVIPNSFSREHFWHKVEDLTLRVADRCWHMRLLNYYDKRLTKFGAGWTAFERGNSLKKGDVCVFELIESRVLNVCIFRCSD</sequence>
<keyword evidence="3" id="KW-0238">DNA-binding</keyword>
<dbReference type="GO" id="GO:0003677">
    <property type="term" value="F:DNA binding"/>
    <property type="evidence" value="ECO:0007669"/>
    <property type="project" value="UniProtKB-KW"/>
</dbReference>
<evidence type="ECO:0000256" key="2">
    <source>
        <dbReference type="ARBA" id="ARBA00023015"/>
    </source>
</evidence>
<evidence type="ECO:0000256" key="5">
    <source>
        <dbReference type="ARBA" id="ARBA00023242"/>
    </source>
</evidence>
<dbReference type="InterPro" id="IPR050655">
    <property type="entry name" value="Plant_B3_domain"/>
</dbReference>
<dbReference type="SMART" id="SM01019">
    <property type="entry name" value="B3"/>
    <property type="match status" value="2"/>
</dbReference>
<accession>A0A067KA42</accession>
<dbReference type="PANTHER" id="PTHR31920:SF108">
    <property type="entry name" value="B3 DOMAIN-CONTAINING TRANSCRIPTION FACTOR VRN1-LIKE"/>
    <property type="match status" value="1"/>
</dbReference>